<dbReference type="CDD" id="cd03301">
    <property type="entry name" value="ABC_MalK_N"/>
    <property type="match status" value="1"/>
</dbReference>
<keyword evidence="1" id="KW-0813">Transport</keyword>
<dbReference type="AlphaFoldDB" id="A0A178HFS6"/>
<dbReference type="Pfam" id="PF08402">
    <property type="entry name" value="TOBE_2"/>
    <property type="match status" value="1"/>
</dbReference>
<dbReference type="InterPro" id="IPR017871">
    <property type="entry name" value="ABC_transporter-like_CS"/>
</dbReference>
<dbReference type="Gene3D" id="3.40.50.300">
    <property type="entry name" value="P-loop containing nucleotide triphosphate hydrolases"/>
    <property type="match status" value="1"/>
</dbReference>
<dbReference type="InterPro" id="IPR008995">
    <property type="entry name" value="Mo/tungstate-bd_C_term_dom"/>
</dbReference>
<dbReference type="Pfam" id="PF00005">
    <property type="entry name" value="ABC_tran"/>
    <property type="match status" value="1"/>
</dbReference>
<comment type="caution">
    <text evidence="5">The sequence shown here is derived from an EMBL/GenBank/DDBJ whole genome shotgun (WGS) entry which is preliminary data.</text>
</comment>
<keyword evidence="4" id="KW-1278">Translocase</keyword>
<dbReference type="GO" id="GO:0140359">
    <property type="term" value="F:ABC-type transporter activity"/>
    <property type="evidence" value="ECO:0007669"/>
    <property type="project" value="InterPro"/>
</dbReference>
<dbReference type="InterPro" id="IPR027417">
    <property type="entry name" value="P-loop_NTPase"/>
</dbReference>
<keyword evidence="3 5" id="KW-0067">ATP-binding</keyword>
<evidence type="ECO:0000256" key="1">
    <source>
        <dbReference type="ARBA" id="ARBA00022448"/>
    </source>
</evidence>
<proteinExistence type="predicted"/>
<dbReference type="EMBL" id="QMHM01000008">
    <property type="protein sequence ID" value="RAV79404.1"/>
    <property type="molecule type" value="Genomic_DNA"/>
</dbReference>
<dbReference type="GO" id="GO:0016887">
    <property type="term" value="F:ATP hydrolysis activity"/>
    <property type="evidence" value="ECO:0007669"/>
    <property type="project" value="InterPro"/>
</dbReference>
<dbReference type="RefSeq" id="WP_064292960.1">
    <property type="nucleotide sequence ID" value="NZ_JASODG010000005.1"/>
</dbReference>
<protein>
    <submittedName>
        <fullName evidence="5">ABC transporter ATP-binding protein</fullName>
    </submittedName>
</protein>
<dbReference type="Gene3D" id="2.40.50.100">
    <property type="match status" value="1"/>
</dbReference>
<evidence type="ECO:0000256" key="3">
    <source>
        <dbReference type="ARBA" id="ARBA00022840"/>
    </source>
</evidence>
<dbReference type="GO" id="GO:0008643">
    <property type="term" value="P:carbohydrate transport"/>
    <property type="evidence" value="ECO:0007669"/>
    <property type="project" value="InterPro"/>
</dbReference>
<name>A0A178HFS6_9LACT</name>
<accession>A0A178HFS6</accession>
<dbReference type="InterPro" id="IPR012340">
    <property type="entry name" value="NA-bd_OB-fold"/>
</dbReference>
<sequence length="391" mass="44086">MTRILLDNIKKAYGDTVIMEDMSFSVEEGERLVLLGPSGCGKSTILRMIAGFEEITDGNLMFDEQKVNEVAPGDRNVAMVFQNYALYPHMNVYDNITYGLKVNKVPKDRIDNRVNEVVEALDLEKYLQRKPAELSGGQRQRVALARATVKDSDVFLLDEPLSNLDAKLRVSARESLVDIHRRYQQTMIYVTHDQIEAMTFADRIALLNFGELQQIDSPENIYHTPANIFTARFIGNPPMNIFDNSSYKDGRLFIHEQSAPLAPEWVEYIEAGNYRNLKVGIRPEAIKVTVNPTETTFTGVVSHVENQGANYANYVDIAGETMVVLTQIRLADPGDPIYMEFEKYDLHFFDVDTTNSIGYPENILNAKRLSAGQKPLPIGAEEPKVPTANKK</sequence>
<dbReference type="Proteomes" id="UP000251923">
    <property type="component" value="Unassembled WGS sequence"/>
</dbReference>
<dbReference type="InterPro" id="IPR013611">
    <property type="entry name" value="Transp-assoc_OB_typ2"/>
</dbReference>
<evidence type="ECO:0000313" key="6">
    <source>
        <dbReference type="Proteomes" id="UP000251923"/>
    </source>
</evidence>
<gene>
    <name evidence="5" type="ORF">DBT54_05290</name>
</gene>
<dbReference type="InterPro" id="IPR003593">
    <property type="entry name" value="AAA+_ATPase"/>
</dbReference>
<dbReference type="GeneID" id="86970940"/>
<organism evidence="5 6">
    <name type="scientific">Aerococcus urinae</name>
    <dbReference type="NCBI Taxonomy" id="1376"/>
    <lineage>
        <taxon>Bacteria</taxon>
        <taxon>Bacillati</taxon>
        <taxon>Bacillota</taxon>
        <taxon>Bacilli</taxon>
        <taxon>Lactobacillales</taxon>
        <taxon>Aerococcaceae</taxon>
        <taxon>Aerococcus</taxon>
    </lineage>
</organism>
<keyword evidence="2" id="KW-0547">Nucleotide-binding</keyword>
<evidence type="ECO:0000256" key="2">
    <source>
        <dbReference type="ARBA" id="ARBA00022741"/>
    </source>
</evidence>
<dbReference type="PANTHER" id="PTHR43875">
    <property type="entry name" value="MALTODEXTRIN IMPORT ATP-BINDING PROTEIN MSMX"/>
    <property type="match status" value="1"/>
</dbReference>
<evidence type="ECO:0000256" key="4">
    <source>
        <dbReference type="ARBA" id="ARBA00022967"/>
    </source>
</evidence>
<reference evidence="5 6" key="1">
    <citation type="submission" date="2018-04" db="EMBL/GenBank/DDBJ databases">
        <title>Aerococcus urinae genomes.</title>
        <authorList>
            <person name="Hilt E."/>
            <person name="Gilbert N.M."/>
            <person name="Thomas-White K."/>
            <person name="Putonti C."/>
            <person name="Lewis A.L."/>
            <person name="Visck K.L."/>
            <person name="Wolfe A.J."/>
        </authorList>
    </citation>
    <scope>NUCLEOTIDE SEQUENCE [LARGE SCALE GENOMIC DNA]</scope>
    <source>
        <strain evidence="5 6">UMB7480</strain>
    </source>
</reference>
<dbReference type="FunFam" id="3.40.50.300:FF:000042">
    <property type="entry name" value="Maltose/maltodextrin ABC transporter, ATP-binding protein"/>
    <property type="match status" value="1"/>
</dbReference>
<dbReference type="InterPro" id="IPR047641">
    <property type="entry name" value="ABC_transpr_MalK/UgpC-like"/>
</dbReference>
<dbReference type="GO" id="GO:0055052">
    <property type="term" value="C:ATP-binding cassette (ABC) transporter complex, substrate-binding subunit-containing"/>
    <property type="evidence" value="ECO:0007669"/>
    <property type="project" value="TreeGrafter"/>
</dbReference>
<dbReference type="SUPFAM" id="SSF50331">
    <property type="entry name" value="MOP-like"/>
    <property type="match status" value="1"/>
</dbReference>
<dbReference type="SMART" id="SM00382">
    <property type="entry name" value="AAA"/>
    <property type="match status" value="1"/>
</dbReference>
<dbReference type="Gene3D" id="2.40.50.140">
    <property type="entry name" value="Nucleic acid-binding proteins"/>
    <property type="match status" value="1"/>
</dbReference>
<dbReference type="PROSITE" id="PS50893">
    <property type="entry name" value="ABC_TRANSPORTER_2"/>
    <property type="match status" value="1"/>
</dbReference>
<dbReference type="PANTHER" id="PTHR43875:SF1">
    <property type="entry name" value="OSMOPROTECTIVE COMPOUNDS UPTAKE ATP-BINDING PROTEIN GGTA"/>
    <property type="match status" value="1"/>
</dbReference>
<evidence type="ECO:0000313" key="5">
    <source>
        <dbReference type="EMBL" id="RAV79404.1"/>
    </source>
</evidence>
<dbReference type="PROSITE" id="PS00211">
    <property type="entry name" value="ABC_TRANSPORTER_1"/>
    <property type="match status" value="1"/>
</dbReference>
<dbReference type="InterPro" id="IPR003439">
    <property type="entry name" value="ABC_transporter-like_ATP-bd"/>
</dbReference>
<dbReference type="GO" id="GO:0005524">
    <property type="term" value="F:ATP binding"/>
    <property type="evidence" value="ECO:0007669"/>
    <property type="project" value="UniProtKB-KW"/>
</dbReference>
<dbReference type="SUPFAM" id="SSF52540">
    <property type="entry name" value="P-loop containing nucleoside triphosphate hydrolases"/>
    <property type="match status" value="1"/>
</dbReference>
<dbReference type="InterPro" id="IPR015855">
    <property type="entry name" value="ABC_transpr_MalK-like"/>
</dbReference>